<name>A0A8H8P7D9_9AGAM</name>
<accession>A0A8H8P7D9</accession>
<organism evidence="1 2">
    <name type="scientific">Rhizoctonia solani</name>
    <dbReference type="NCBI Taxonomy" id="456999"/>
    <lineage>
        <taxon>Eukaryota</taxon>
        <taxon>Fungi</taxon>
        <taxon>Dikarya</taxon>
        <taxon>Basidiomycota</taxon>
        <taxon>Agaricomycotina</taxon>
        <taxon>Agaricomycetes</taxon>
        <taxon>Cantharellales</taxon>
        <taxon>Ceratobasidiaceae</taxon>
        <taxon>Rhizoctonia</taxon>
    </lineage>
</organism>
<protein>
    <recommendedName>
        <fullName evidence="3">Chromo domain-containing protein</fullName>
    </recommendedName>
</protein>
<evidence type="ECO:0000313" key="1">
    <source>
        <dbReference type="EMBL" id="QRW25672.1"/>
    </source>
</evidence>
<dbReference type="EMBL" id="CP059671">
    <property type="protein sequence ID" value="QRW25672.1"/>
    <property type="molecule type" value="Genomic_DNA"/>
</dbReference>
<dbReference type="GeneID" id="67033027"/>
<gene>
    <name evidence="1" type="ORF">RhiXN_10748</name>
</gene>
<proteinExistence type="predicted"/>
<dbReference type="AlphaFoldDB" id="A0A8H8P7D9"/>
<dbReference type="RefSeq" id="XP_043185909.1">
    <property type="nucleotide sequence ID" value="XM_043330564.1"/>
</dbReference>
<dbReference type="KEGG" id="rsx:RhiXN_10748"/>
<evidence type="ECO:0000313" key="2">
    <source>
        <dbReference type="Proteomes" id="UP000650533"/>
    </source>
</evidence>
<dbReference type="Proteomes" id="UP000650533">
    <property type="component" value="Chromosome 14"/>
</dbReference>
<sequence length="73" mass="8307">MNPSHVPSNVPEADQVADTLAKEWKEAKAALRMRYGPEDNSWEPKELLEHSQEEISCFNKSQLKKAHDSTKSL</sequence>
<evidence type="ECO:0008006" key="3">
    <source>
        <dbReference type="Google" id="ProtNLM"/>
    </source>
</evidence>
<reference evidence="1" key="1">
    <citation type="submission" date="2020-05" db="EMBL/GenBank/DDBJ databases">
        <title>Evolutionary and genomic comparisons of hybrid uninucleate and nonhybrid Rhizoctonia fungi.</title>
        <authorList>
            <person name="Li C."/>
            <person name="Chen X."/>
        </authorList>
    </citation>
    <scope>NUCLEOTIDE SEQUENCE</scope>
    <source>
        <strain evidence="1">AG-1 IA</strain>
    </source>
</reference>